<reference evidence="1" key="1">
    <citation type="submission" date="2023-05" db="EMBL/GenBank/DDBJ databases">
        <authorList>
            <consortium name="ELIXIR-Norway"/>
        </authorList>
    </citation>
    <scope>NUCLEOTIDE SEQUENCE</scope>
</reference>
<evidence type="ECO:0000313" key="1">
    <source>
        <dbReference type="EMBL" id="CAM9528348.1"/>
    </source>
</evidence>
<proteinExistence type="predicted"/>
<organism evidence="1 2">
    <name type="scientific">Rangifer tarandus platyrhynchus</name>
    <name type="common">Svalbard reindeer</name>
    <dbReference type="NCBI Taxonomy" id="3082113"/>
    <lineage>
        <taxon>Eukaryota</taxon>
        <taxon>Metazoa</taxon>
        <taxon>Chordata</taxon>
        <taxon>Craniata</taxon>
        <taxon>Vertebrata</taxon>
        <taxon>Euteleostomi</taxon>
        <taxon>Mammalia</taxon>
        <taxon>Eutheria</taxon>
        <taxon>Laurasiatheria</taxon>
        <taxon>Artiodactyla</taxon>
        <taxon>Ruminantia</taxon>
        <taxon>Pecora</taxon>
        <taxon>Cervidae</taxon>
        <taxon>Odocoileinae</taxon>
        <taxon>Rangifer</taxon>
    </lineage>
</organism>
<name>A0AC59YAF8_RANTA</name>
<evidence type="ECO:0000313" key="2">
    <source>
        <dbReference type="Proteomes" id="UP001162501"/>
    </source>
</evidence>
<reference evidence="1" key="2">
    <citation type="submission" date="2025-03" db="EMBL/GenBank/DDBJ databases">
        <authorList>
            <consortium name="ELIXIR-Norway"/>
            <consortium name="Elixir Norway"/>
        </authorList>
    </citation>
    <scope>NUCLEOTIDE SEQUENCE</scope>
</reference>
<sequence>MSHGPGIGGHVVGPSKSKVRRLCIWERKPEQHVERGWEASGFYEPRKGQAGTSAPKADSSPSRPFRTVNRSTTEHRHICGSDAGGPRKASSLSTRLCSQTPRACIHSAFVNRGCQRDTPGNSWEEEASGPSSPQPPGAGTQRAGSSKPSNCALPGACGGWYSKQGLDSTASSSQPKGLSCEH</sequence>
<gene>
    <name evidence="1" type="ORF">MRATA1EN22A_LOCUS3806</name>
</gene>
<protein>
    <submittedName>
        <fullName evidence="1">Uncharacterized protein</fullName>
    </submittedName>
</protein>
<dbReference type="EMBL" id="OX596095">
    <property type="protein sequence ID" value="CAM9528348.1"/>
    <property type="molecule type" value="Genomic_DNA"/>
</dbReference>
<accession>A0AC59YAF8</accession>
<dbReference type="Proteomes" id="UP001162501">
    <property type="component" value="Chromosome 11"/>
</dbReference>